<evidence type="ECO:0000256" key="1">
    <source>
        <dbReference type="ARBA" id="ARBA00004442"/>
    </source>
</evidence>
<gene>
    <name evidence="7" type="ORF">E9232_000232</name>
</gene>
<dbReference type="InterPro" id="IPR010583">
    <property type="entry name" value="MipA"/>
</dbReference>
<feature type="chain" id="PRO_5046824850" evidence="6">
    <location>
        <begin position="25"/>
        <end position="264"/>
    </location>
</feature>
<dbReference type="PANTHER" id="PTHR38776:SF1">
    <property type="entry name" value="MLTA-INTERACTING PROTEIN-RELATED"/>
    <property type="match status" value="1"/>
</dbReference>
<protein>
    <submittedName>
        <fullName evidence="7">Outer membrane scaffolding protein for murein synthesis (MipA/OmpV family)</fullName>
    </submittedName>
</protein>
<name>A0ABU1JGI5_9PROT</name>
<keyword evidence="8" id="KW-1185">Reference proteome</keyword>
<dbReference type="RefSeq" id="WP_309791629.1">
    <property type="nucleotide sequence ID" value="NZ_JAVDPW010000001.1"/>
</dbReference>
<sequence length="264" mass="27606">MIARNALALSAATALATLAPLAMAQTDQGLAGSDVIVGLGVAGGFAPAYEGADVYKFQPAPAISLSWGDTLVVENGTIRVAVIKTPWLQAGPLAAWRPGRQEDDSRRRLRGLGDIDDSFDLGAFARVEFGGWSAGIAARQDAVNDGGALVDLTTGYALPLSDSFTLSLGADATWASDDYMAANFGISRRQAQRSDYSEFKAGAAFKNIGVSLGGSYALTERWALGATTGYQRLLGDAADSPIVKQGGSADQYYGFVSVTYRFGL</sequence>
<dbReference type="Pfam" id="PF06629">
    <property type="entry name" value="MipA"/>
    <property type="match status" value="1"/>
</dbReference>
<evidence type="ECO:0000256" key="2">
    <source>
        <dbReference type="ARBA" id="ARBA00005722"/>
    </source>
</evidence>
<keyword evidence="3 6" id="KW-0732">Signal</keyword>
<evidence type="ECO:0000256" key="3">
    <source>
        <dbReference type="ARBA" id="ARBA00022729"/>
    </source>
</evidence>
<evidence type="ECO:0000313" key="7">
    <source>
        <dbReference type="EMBL" id="MDR6287733.1"/>
    </source>
</evidence>
<feature type="signal peptide" evidence="6">
    <location>
        <begin position="1"/>
        <end position="24"/>
    </location>
</feature>
<evidence type="ECO:0000256" key="4">
    <source>
        <dbReference type="ARBA" id="ARBA00023136"/>
    </source>
</evidence>
<keyword evidence="4" id="KW-0472">Membrane</keyword>
<comment type="similarity">
    <text evidence="2">Belongs to the MipA/OmpV family.</text>
</comment>
<keyword evidence="5" id="KW-0998">Cell outer membrane</keyword>
<evidence type="ECO:0000256" key="6">
    <source>
        <dbReference type="SAM" id="SignalP"/>
    </source>
</evidence>
<accession>A0ABU1JGI5</accession>
<dbReference type="SUPFAM" id="SSF56935">
    <property type="entry name" value="Porins"/>
    <property type="match status" value="1"/>
</dbReference>
<evidence type="ECO:0000313" key="8">
    <source>
        <dbReference type="Proteomes" id="UP001262410"/>
    </source>
</evidence>
<evidence type="ECO:0000256" key="5">
    <source>
        <dbReference type="ARBA" id="ARBA00023237"/>
    </source>
</evidence>
<dbReference type="PANTHER" id="PTHR38776">
    <property type="entry name" value="MLTA-INTERACTING PROTEIN-RELATED"/>
    <property type="match status" value="1"/>
</dbReference>
<comment type="subcellular location">
    <subcellularLocation>
        <location evidence="1">Cell outer membrane</location>
    </subcellularLocation>
</comment>
<dbReference type="EMBL" id="JAVDPW010000001">
    <property type="protein sequence ID" value="MDR6287733.1"/>
    <property type="molecule type" value="Genomic_DNA"/>
</dbReference>
<proteinExistence type="inferred from homology"/>
<organism evidence="7 8">
    <name type="scientific">Inquilinus ginsengisoli</name>
    <dbReference type="NCBI Taxonomy" id="363840"/>
    <lineage>
        <taxon>Bacteria</taxon>
        <taxon>Pseudomonadati</taxon>
        <taxon>Pseudomonadota</taxon>
        <taxon>Alphaproteobacteria</taxon>
        <taxon>Rhodospirillales</taxon>
        <taxon>Rhodospirillaceae</taxon>
        <taxon>Inquilinus</taxon>
    </lineage>
</organism>
<comment type="caution">
    <text evidence="7">The sequence shown here is derived from an EMBL/GenBank/DDBJ whole genome shotgun (WGS) entry which is preliminary data.</text>
</comment>
<reference evidence="7 8" key="1">
    <citation type="submission" date="2023-07" db="EMBL/GenBank/DDBJ databases">
        <title>Sorghum-associated microbial communities from plants grown in Nebraska, USA.</title>
        <authorList>
            <person name="Schachtman D."/>
        </authorList>
    </citation>
    <scope>NUCLEOTIDE SEQUENCE [LARGE SCALE GENOMIC DNA]</scope>
    <source>
        <strain evidence="7 8">584</strain>
    </source>
</reference>
<dbReference type="Proteomes" id="UP001262410">
    <property type="component" value="Unassembled WGS sequence"/>
</dbReference>